<protein>
    <submittedName>
        <fullName evidence="1">Citrate synthase</fullName>
    </submittedName>
</protein>
<proteinExistence type="predicted"/>
<reference evidence="1 2" key="1">
    <citation type="submission" date="2021-07" db="EMBL/GenBank/DDBJ databases">
        <title>Isolation and characterization of bacteria from a gold mining with a capacity of golden bioaccumulation.</title>
        <authorList>
            <person name="Yang X.J."/>
        </authorList>
    </citation>
    <scope>NUCLEOTIDE SEQUENCE [LARGE SCALE GENOMIC DNA]</scope>
    <source>
        <strain evidence="1 2">Au29</strain>
    </source>
</reference>
<dbReference type="Pfam" id="PF00285">
    <property type="entry name" value="Citrate_synt"/>
    <property type="match status" value="1"/>
</dbReference>
<organism evidence="1 2">
    <name type="scientific">Brevundimonas nasdae</name>
    <dbReference type="NCBI Taxonomy" id="172043"/>
    <lineage>
        <taxon>Bacteria</taxon>
        <taxon>Pseudomonadati</taxon>
        <taxon>Pseudomonadota</taxon>
        <taxon>Alphaproteobacteria</taxon>
        <taxon>Caulobacterales</taxon>
        <taxon>Caulobacteraceae</taxon>
        <taxon>Brevundimonas</taxon>
    </lineage>
</organism>
<name>A0ABX8TEN3_9CAUL</name>
<dbReference type="InterPro" id="IPR002020">
    <property type="entry name" value="Citrate_synthase"/>
</dbReference>
<dbReference type="RefSeq" id="WP_219354997.1">
    <property type="nucleotide sequence ID" value="NZ_CP080034.1"/>
</dbReference>
<sequence>MGADERWIARSEALNRLGVKAQTLYAYVSRGRIAARPDPTDSRKSLYAAADVARLCGDEVDSGDVGVVRAPGLRPPGLGAAARGEADVHSSVSMTAEGRLFYRGRDVVQLSESGSIEAASRVLWDARGDDPFAGLKPRIDPIVGGSTQRRVLAVLGRRLTEDGSARVQEPAVLKREAASLLNEVVDSVSGPGPRLYFHQRLARGFKVVDVQSHLLRRALVLGADKGLDAAVLATRAAADGGASLAGAALAGLSALGGTLTAMGDVVAYVSEARRDPTGAAKRWIGLRGSVPGFGVCDFARHDPRVDALLSHAQLTPDLAAIRTEGEAAGGQGASFELALALVSRRLDLGPTGAGDLVLLGRLNGLLAHALDQVIDGSPIRSRLRYVGPEPGAN</sequence>
<dbReference type="Proteomes" id="UP000824334">
    <property type="component" value="Chromosome"/>
</dbReference>
<keyword evidence="2" id="KW-1185">Reference proteome</keyword>
<gene>
    <name evidence="1" type="ORF">KWG56_12460</name>
</gene>
<evidence type="ECO:0000313" key="2">
    <source>
        <dbReference type="Proteomes" id="UP000824334"/>
    </source>
</evidence>
<dbReference type="EMBL" id="CP080034">
    <property type="protein sequence ID" value="QYC09409.1"/>
    <property type="molecule type" value="Genomic_DNA"/>
</dbReference>
<dbReference type="GeneID" id="94376088"/>
<evidence type="ECO:0000313" key="1">
    <source>
        <dbReference type="EMBL" id="QYC09409.1"/>
    </source>
</evidence>
<accession>A0ABX8TEN3</accession>